<dbReference type="InterPro" id="IPR018721">
    <property type="entry name" value="DUF2252"/>
</dbReference>
<name>A0A4Q9HRK6_STRKA</name>
<organism evidence="1 2">
    <name type="scientific">Streptomyces kasugaensis</name>
    <dbReference type="NCBI Taxonomy" id="1946"/>
    <lineage>
        <taxon>Bacteria</taxon>
        <taxon>Bacillati</taxon>
        <taxon>Actinomycetota</taxon>
        <taxon>Actinomycetes</taxon>
        <taxon>Kitasatosporales</taxon>
        <taxon>Streptomycetaceae</taxon>
        <taxon>Streptomyces</taxon>
    </lineage>
</organism>
<sequence length="462" mass="49455">MSSQHAPAPDAARRGEQILAVFDTAFAEPLAADPAALRGRLRKMAASAAAFYRGTACLFYRDLAAGDGARRDEKEGAAGVPAAVPYPGRYLDERTSRVWIHGDLHTGAFGTYLDATGRLVFHAGGFDEAYVGPFLWDLQRFAASVALLGHAKALSDAQITGLVRTYAAAYRERIHALAADARRPGRDELPPLTLDTAEGPLLDTLRAARARTRGGLLETVTEVRDFERRFAAGAGTVELDAAARYKVLAAFDGYLETLPESSLAHPDAYRVKDVVGRHGTGPAGTPSYDILLEGGSDALESDVVISLRQARTPAVARHLTGPRVRGHFRHEGHRTAVAQRALQAHADPWLGWTELDGAGHLVTELSPYAVGLDWSELDDPAEISAVVADLGRVTAALHAVPAGDGHTLVPFSAERAIDAAIAADEEGFATVLVDFAHSYGARARRDHEIFVDLFRDGRIPGV</sequence>
<comment type="caution">
    <text evidence="1">The sequence shown here is derived from an EMBL/GenBank/DDBJ whole genome shotgun (WGS) entry which is preliminary data.</text>
</comment>
<dbReference type="PANTHER" id="PTHR39441">
    <property type="entry name" value="DUF2252 DOMAIN-CONTAINING PROTEIN"/>
    <property type="match status" value="1"/>
</dbReference>
<evidence type="ECO:0000313" key="2">
    <source>
        <dbReference type="Proteomes" id="UP000292452"/>
    </source>
</evidence>
<dbReference type="EMBL" id="SIXH01000297">
    <property type="protein sequence ID" value="TBO56760.1"/>
    <property type="molecule type" value="Genomic_DNA"/>
</dbReference>
<accession>A0A4Q9HRK6</accession>
<reference evidence="1 2" key="1">
    <citation type="submission" date="2019-02" db="EMBL/GenBank/DDBJ databases">
        <title>Draft Genome Sequence of Streptomyces sp. AM-2504, identified by 16S rRNA comparative analysis as a Streptomyces Kasugaensis strain.</title>
        <authorList>
            <person name="Napolioni V."/>
            <person name="Giuliodori A.M."/>
            <person name="Spurio R."/>
            <person name="Fabbretti A."/>
        </authorList>
    </citation>
    <scope>NUCLEOTIDE SEQUENCE [LARGE SCALE GENOMIC DNA]</scope>
    <source>
        <strain evidence="1 2">AM-2504</strain>
    </source>
</reference>
<keyword evidence="2" id="KW-1185">Reference proteome</keyword>
<dbReference type="PANTHER" id="PTHR39441:SF1">
    <property type="entry name" value="DUF2252 DOMAIN-CONTAINING PROTEIN"/>
    <property type="match status" value="1"/>
</dbReference>
<evidence type="ECO:0000313" key="1">
    <source>
        <dbReference type="EMBL" id="TBO56760.1"/>
    </source>
</evidence>
<dbReference type="Proteomes" id="UP000292452">
    <property type="component" value="Unassembled WGS sequence"/>
</dbReference>
<dbReference type="Pfam" id="PF10009">
    <property type="entry name" value="DUF2252"/>
    <property type="match status" value="1"/>
</dbReference>
<dbReference type="AlphaFoldDB" id="A0A4Q9HRK6"/>
<gene>
    <name evidence="1" type="ORF">EYS09_26235</name>
</gene>
<proteinExistence type="predicted"/>
<dbReference type="RefSeq" id="WP_131125097.1">
    <property type="nucleotide sequence ID" value="NZ_SIXH01000297.1"/>
</dbReference>
<protein>
    <submittedName>
        <fullName evidence="1">DUF2252 domain-containing protein</fullName>
    </submittedName>
</protein>